<feature type="transmembrane region" description="Helical" evidence="1">
    <location>
        <begin position="87"/>
        <end position="106"/>
    </location>
</feature>
<dbReference type="GO" id="GO:0016579">
    <property type="term" value="P:protein deubiquitination"/>
    <property type="evidence" value="ECO:0007669"/>
    <property type="project" value="InterPro"/>
</dbReference>
<keyword evidence="1" id="KW-0812">Transmembrane</keyword>
<dbReference type="Proteomes" id="UP000004810">
    <property type="component" value="Unassembled WGS sequence"/>
</dbReference>
<dbReference type="InterPro" id="IPR001394">
    <property type="entry name" value="Peptidase_C19_UCH"/>
</dbReference>
<dbReference type="InterPro" id="IPR018200">
    <property type="entry name" value="USP_CS"/>
</dbReference>
<dbReference type="Pfam" id="PF00443">
    <property type="entry name" value="UCH"/>
    <property type="match status" value="1"/>
</dbReference>
<proteinExistence type="predicted"/>
<name>J9DLL5_WUCBA</name>
<gene>
    <name evidence="3" type="ORF">WUBG_18585</name>
</gene>
<comment type="caution">
    <text evidence="3">The sequence shown here is derived from an EMBL/GenBank/DDBJ whole genome shotgun (WGS) entry which is preliminary data.</text>
</comment>
<dbReference type="InterPro" id="IPR038765">
    <property type="entry name" value="Papain-like_cys_pep_sf"/>
</dbReference>
<dbReference type="SUPFAM" id="SSF54001">
    <property type="entry name" value="Cysteine proteinases"/>
    <property type="match status" value="1"/>
</dbReference>
<keyword evidence="1" id="KW-0472">Membrane</keyword>
<dbReference type="PROSITE" id="PS50235">
    <property type="entry name" value="USP_3"/>
    <property type="match status" value="1"/>
</dbReference>
<accession>J9DLL5</accession>
<dbReference type="InterPro" id="IPR028889">
    <property type="entry name" value="USP"/>
</dbReference>
<reference evidence="4" key="1">
    <citation type="submission" date="2012-08" db="EMBL/GenBank/DDBJ databases">
        <title>The Genome Sequence of Wuchereria bancrofti.</title>
        <authorList>
            <person name="Nutman T.B."/>
            <person name="Fink D.L."/>
            <person name="Russ C."/>
            <person name="Young S."/>
            <person name="Zeng Q."/>
            <person name="Koehrsen M."/>
            <person name="Alvarado L."/>
            <person name="Berlin A."/>
            <person name="Chapman S.B."/>
            <person name="Chen Z."/>
            <person name="Freedman E."/>
            <person name="Gellesch M."/>
            <person name="Goldberg J."/>
            <person name="Griggs A."/>
            <person name="Gujja S."/>
            <person name="Heilman E.R."/>
            <person name="Heiman D."/>
            <person name="Hepburn T."/>
            <person name="Howarth C."/>
            <person name="Jen D."/>
            <person name="Larson L."/>
            <person name="Lewis B."/>
            <person name="Mehta T."/>
            <person name="Park D."/>
            <person name="Pearson M."/>
            <person name="Roberts A."/>
            <person name="Saif S."/>
            <person name="Shea T."/>
            <person name="Shenoy N."/>
            <person name="Sisk P."/>
            <person name="Stolte C."/>
            <person name="Sykes S."/>
            <person name="Walk T."/>
            <person name="White J."/>
            <person name="Yandava C."/>
            <person name="Haas B."/>
            <person name="Henn M.R."/>
            <person name="Nusbaum C."/>
            <person name="Birren B."/>
        </authorList>
    </citation>
    <scope>NUCLEOTIDE SEQUENCE [LARGE SCALE GENOMIC DNA]</scope>
    <source>
        <strain evidence="4">NA</strain>
    </source>
</reference>
<dbReference type="AlphaFoldDB" id="J9DLL5"/>
<dbReference type="EMBL" id="ADBV01021620">
    <property type="protein sequence ID" value="EJW70508.1"/>
    <property type="molecule type" value="Genomic_DNA"/>
</dbReference>
<dbReference type="Gene3D" id="3.90.70.10">
    <property type="entry name" value="Cysteine proteinases"/>
    <property type="match status" value="1"/>
</dbReference>
<evidence type="ECO:0000259" key="2">
    <source>
        <dbReference type="PROSITE" id="PS50235"/>
    </source>
</evidence>
<keyword evidence="1" id="KW-1133">Transmembrane helix</keyword>
<organism evidence="3 4">
    <name type="scientific">Wuchereria bancrofti</name>
    <dbReference type="NCBI Taxonomy" id="6293"/>
    <lineage>
        <taxon>Eukaryota</taxon>
        <taxon>Metazoa</taxon>
        <taxon>Ecdysozoa</taxon>
        <taxon>Nematoda</taxon>
        <taxon>Chromadorea</taxon>
        <taxon>Rhabditida</taxon>
        <taxon>Spirurina</taxon>
        <taxon>Spiruromorpha</taxon>
        <taxon>Filarioidea</taxon>
        <taxon>Onchocercidae</taxon>
        <taxon>Wuchereria</taxon>
    </lineage>
</organism>
<protein>
    <recommendedName>
        <fullName evidence="2">USP domain-containing protein</fullName>
    </recommendedName>
</protein>
<sequence>MSRQHQNQIYLIMCAPRCGFHASYGQLSTLSRAEQNNGHLDEQEVDMLLKRDGPFLYELFSVMVHQGSASGGHYFAYIKIRGFSNTCFRGIVLLIPVLILCSYLDFNG</sequence>
<evidence type="ECO:0000313" key="3">
    <source>
        <dbReference type="EMBL" id="EJW70508.1"/>
    </source>
</evidence>
<feature type="domain" description="USP" evidence="2">
    <location>
        <begin position="1"/>
        <end position="108"/>
    </location>
</feature>
<evidence type="ECO:0000313" key="4">
    <source>
        <dbReference type="Proteomes" id="UP000004810"/>
    </source>
</evidence>
<evidence type="ECO:0000256" key="1">
    <source>
        <dbReference type="SAM" id="Phobius"/>
    </source>
</evidence>
<dbReference type="PROSITE" id="PS00973">
    <property type="entry name" value="USP_2"/>
    <property type="match status" value="1"/>
</dbReference>
<dbReference type="GO" id="GO:0004843">
    <property type="term" value="F:cysteine-type deubiquitinase activity"/>
    <property type="evidence" value="ECO:0007669"/>
    <property type="project" value="InterPro"/>
</dbReference>